<feature type="domain" description="Nucleotidyl transferase" evidence="1">
    <location>
        <begin position="2"/>
        <end position="235"/>
    </location>
</feature>
<dbReference type="PANTHER" id="PTHR42883:SF2">
    <property type="entry name" value="THYMIDYLYLTRANSFERASE"/>
    <property type="match status" value="1"/>
</dbReference>
<dbReference type="PANTHER" id="PTHR42883">
    <property type="entry name" value="GLUCOSE-1-PHOSPHATE THYMIDYLTRANSFERASE"/>
    <property type="match status" value="1"/>
</dbReference>
<evidence type="ECO:0000313" key="3">
    <source>
        <dbReference type="EMBL" id="NYH55679.1"/>
    </source>
</evidence>
<evidence type="ECO:0000259" key="1">
    <source>
        <dbReference type="Pfam" id="PF00483"/>
    </source>
</evidence>
<keyword evidence="3" id="KW-0808">Transferase</keyword>
<dbReference type="AlphaFoldDB" id="A0A7Y9XH59"/>
<accession>A0A7Y9XH59</accession>
<sequence length="354" mass="37274">MKALVLSGGSGTRLRPFSHSMPKQLIPVANRPILGHVIDSVRELGVTSVAVVVGDRAEDVRAALGNGSSHGVDITYIRQDAPRGLAHCVRIARRFLGDDDFVMYLGDNLLIGGLAEIAERFRSERPDAYLTLRKVNDPHQFGVAETDSGGRVRNLVEKPEHPVSDLAVVGVYFFTAAVHEAVDVIAPSARGELEITDAIQWLVDRGGDVRAGVHQGFWRDTGRVADVLDCNRELLATLAPQILGAVDTDSRVSGPVVVGEGARVTRSRLTGPAVIGAGSVVSDSVVGPFTSVGDGCVLERAGVQDSIVLEGAAVHGVDGVHGSVIGRRASVTDAPVTGRRTLLIGDDGRVEVSG</sequence>
<dbReference type="InterPro" id="IPR005835">
    <property type="entry name" value="NTP_transferase_dom"/>
</dbReference>
<dbReference type="Pfam" id="PF00483">
    <property type="entry name" value="NTP_transferase"/>
    <property type="match status" value="1"/>
</dbReference>
<comment type="caution">
    <text evidence="3">The sequence shown here is derived from an EMBL/GenBank/DDBJ whole genome shotgun (WGS) entry which is preliminary data.</text>
</comment>
<gene>
    <name evidence="3" type="ORF">HNR06_005268</name>
</gene>
<dbReference type="InterPro" id="IPR056818">
    <property type="entry name" value="GlmU/GlgC-like_hexapep"/>
</dbReference>
<feature type="domain" description="Glucose-1-phosphate adenylyltransferase/Bifunctional protein GlmU-like C-terminal hexapeptide" evidence="2">
    <location>
        <begin position="248"/>
        <end position="319"/>
    </location>
</feature>
<dbReference type="SUPFAM" id="SSF53448">
    <property type="entry name" value="Nucleotide-diphospho-sugar transferases"/>
    <property type="match status" value="1"/>
</dbReference>
<keyword evidence="3" id="KW-0548">Nucleotidyltransferase</keyword>
<proteinExistence type="predicted"/>
<evidence type="ECO:0000313" key="4">
    <source>
        <dbReference type="Proteomes" id="UP000584931"/>
    </source>
</evidence>
<dbReference type="InterPro" id="IPR005908">
    <property type="entry name" value="G1P_thy_trans_l"/>
</dbReference>
<dbReference type="NCBIfam" id="TIGR01208">
    <property type="entry name" value="rmlA_long"/>
    <property type="match status" value="1"/>
</dbReference>
<organism evidence="3 4">
    <name type="scientific">Nocardiopsis sinuspersici</name>
    <dbReference type="NCBI Taxonomy" id="501010"/>
    <lineage>
        <taxon>Bacteria</taxon>
        <taxon>Bacillati</taxon>
        <taxon>Actinomycetota</taxon>
        <taxon>Actinomycetes</taxon>
        <taxon>Streptosporangiales</taxon>
        <taxon>Nocardiopsidaceae</taxon>
        <taxon>Nocardiopsis</taxon>
    </lineage>
</organism>
<dbReference type="EC" id="2.7.7.24" evidence="3"/>
<reference evidence="3 4" key="1">
    <citation type="submission" date="2020-07" db="EMBL/GenBank/DDBJ databases">
        <title>Sequencing the genomes of 1000 actinobacteria strains.</title>
        <authorList>
            <person name="Klenk H.-P."/>
        </authorList>
    </citation>
    <scope>NUCLEOTIDE SEQUENCE [LARGE SCALE GENOMIC DNA]</scope>
    <source>
        <strain evidence="3 4">DSM 45278</strain>
    </source>
</reference>
<dbReference type="Proteomes" id="UP000584931">
    <property type="component" value="Unassembled WGS sequence"/>
</dbReference>
<dbReference type="EMBL" id="JACCHL010000001">
    <property type="protein sequence ID" value="NYH55679.1"/>
    <property type="molecule type" value="Genomic_DNA"/>
</dbReference>
<dbReference type="Gene3D" id="3.90.550.10">
    <property type="entry name" value="Spore Coat Polysaccharide Biosynthesis Protein SpsA, Chain A"/>
    <property type="match status" value="1"/>
</dbReference>
<dbReference type="Gene3D" id="2.160.10.10">
    <property type="entry name" value="Hexapeptide repeat proteins"/>
    <property type="match status" value="1"/>
</dbReference>
<name>A0A7Y9XH59_9ACTN</name>
<dbReference type="InterPro" id="IPR029044">
    <property type="entry name" value="Nucleotide-diphossugar_trans"/>
</dbReference>
<dbReference type="CDD" id="cd04189">
    <property type="entry name" value="G1P_TT_long"/>
    <property type="match status" value="1"/>
</dbReference>
<evidence type="ECO:0000259" key="2">
    <source>
        <dbReference type="Pfam" id="PF24894"/>
    </source>
</evidence>
<dbReference type="Pfam" id="PF24894">
    <property type="entry name" value="Hexapep_GlmU"/>
    <property type="match status" value="1"/>
</dbReference>
<protein>
    <submittedName>
        <fullName evidence="3">Glucose-1-phosphate thymidylyltransferase</fullName>
        <ecNumber evidence="3">2.7.7.24</ecNumber>
    </submittedName>
</protein>
<dbReference type="RefSeq" id="WP_179811664.1">
    <property type="nucleotide sequence ID" value="NZ_JACCHL010000001.1"/>
</dbReference>
<dbReference type="GO" id="GO:0008879">
    <property type="term" value="F:glucose-1-phosphate thymidylyltransferase activity"/>
    <property type="evidence" value="ECO:0007669"/>
    <property type="project" value="UniProtKB-EC"/>
</dbReference>